<dbReference type="InterPro" id="IPR027417">
    <property type="entry name" value="P-loop_NTPase"/>
</dbReference>
<name>A0A9X3ZJA2_9HYPH</name>
<comment type="caution">
    <text evidence="2">The sequence shown here is derived from an EMBL/GenBank/DDBJ whole genome shotgun (WGS) entry which is preliminary data.</text>
</comment>
<evidence type="ECO:0000259" key="1">
    <source>
        <dbReference type="Pfam" id="PF13521"/>
    </source>
</evidence>
<gene>
    <name evidence="2" type="ORF">OQ273_20840</name>
</gene>
<protein>
    <submittedName>
        <fullName evidence="2">AAA family ATPase</fullName>
    </submittedName>
</protein>
<dbReference type="Pfam" id="PF13521">
    <property type="entry name" value="AAA_28"/>
    <property type="match status" value="1"/>
</dbReference>
<evidence type="ECO:0000313" key="3">
    <source>
        <dbReference type="Proteomes" id="UP001151234"/>
    </source>
</evidence>
<dbReference type="SUPFAM" id="SSF52540">
    <property type="entry name" value="P-loop containing nucleoside triphosphate hydrolases"/>
    <property type="match status" value="1"/>
</dbReference>
<keyword evidence="3" id="KW-1185">Reference proteome</keyword>
<feature type="domain" description="NadR/Ttd14 AAA" evidence="1">
    <location>
        <begin position="7"/>
        <end position="168"/>
    </location>
</feature>
<dbReference type="InterPro" id="IPR038727">
    <property type="entry name" value="NadR/Ttd14_AAA_dom"/>
</dbReference>
<dbReference type="Gene3D" id="3.40.50.300">
    <property type="entry name" value="P-loop containing nucleotide triphosphate hydrolases"/>
    <property type="match status" value="1"/>
</dbReference>
<organism evidence="2 3">
    <name type="scientific">Hoeflea prorocentri</name>
    <dbReference type="NCBI Taxonomy" id="1922333"/>
    <lineage>
        <taxon>Bacteria</taxon>
        <taxon>Pseudomonadati</taxon>
        <taxon>Pseudomonadota</taxon>
        <taxon>Alphaproteobacteria</taxon>
        <taxon>Hyphomicrobiales</taxon>
        <taxon>Rhizobiaceae</taxon>
        <taxon>Hoeflea</taxon>
    </lineage>
</organism>
<reference evidence="2" key="1">
    <citation type="submission" date="2022-11" db="EMBL/GenBank/DDBJ databases">
        <title>Draft genome sequence of Hoeflea poritis E7-10 and Hoeflea prorocentri PM5-8, separated from scleractinian coral Porites lutea and marine dinoflagellate.</title>
        <authorList>
            <person name="Zhang G."/>
            <person name="Wei Q."/>
            <person name="Cai L."/>
        </authorList>
    </citation>
    <scope>NUCLEOTIDE SEQUENCE</scope>
    <source>
        <strain evidence="2">PM5-8</strain>
    </source>
</reference>
<proteinExistence type="predicted"/>
<dbReference type="EMBL" id="JAPJZI010000001">
    <property type="protein sequence ID" value="MDA5401034.1"/>
    <property type="molecule type" value="Genomic_DNA"/>
</dbReference>
<dbReference type="Proteomes" id="UP001151234">
    <property type="component" value="Unassembled WGS sequence"/>
</dbReference>
<evidence type="ECO:0000313" key="2">
    <source>
        <dbReference type="EMBL" id="MDA5401034.1"/>
    </source>
</evidence>
<dbReference type="AlphaFoldDB" id="A0A9X3ZJA2"/>
<sequence>MKANRFILISGCSSGGKSTLLSALQTKGYAVVEEPGRRIVEQETKGDGSALPWVDMRAFARRAVEMARSDLAMAERQSGPVFFDRGLIDAAVALEHSAGVSLRETLGDRQYYSSPVFLAPPWPEIYVTDNERPHDLAEATAEYERLIVGLGSLGYETLILPKTPVKERVEFVLDALS</sequence>
<accession>A0A9X3ZJA2</accession>
<dbReference type="RefSeq" id="WP_267992844.1">
    <property type="nucleotide sequence ID" value="NZ_JAPJZI010000001.1"/>
</dbReference>